<reference evidence="1 2" key="1">
    <citation type="submission" date="2020-07" db="EMBL/GenBank/DDBJ databases">
        <title>Genomic Encyclopedia of Type Strains, Phase IV (KMG-V): Genome sequencing to study the core and pangenomes of soil and plant-associated prokaryotes.</title>
        <authorList>
            <person name="Whitman W."/>
        </authorList>
    </citation>
    <scope>NUCLEOTIDE SEQUENCE [LARGE SCALE GENOMIC DNA]</scope>
    <source>
        <strain evidence="1 2">C13</strain>
    </source>
</reference>
<evidence type="ECO:0000313" key="1">
    <source>
        <dbReference type="EMBL" id="MBA2863870.1"/>
    </source>
</evidence>
<sequence length="69" mass="8046">MNNFEGNLENVNFEAVFSNYFHSPVVKYEYNGKVYEGRLGNYYAEEDLETSIAGIFDKPYGISYWGREV</sequence>
<dbReference type="AlphaFoldDB" id="A0A7J9PMC1"/>
<accession>A0A7J9PMC1</accession>
<proteinExistence type="predicted"/>
<gene>
    <name evidence="1" type="ORF">HNP94_000870</name>
</gene>
<name>A0A7J9PMC1_METMI</name>
<organism evidence="1 2">
    <name type="scientific">Methanococcus maripaludis</name>
    <name type="common">Methanococcus deltae</name>
    <dbReference type="NCBI Taxonomy" id="39152"/>
    <lineage>
        <taxon>Archaea</taxon>
        <taxon>Methanobacteriati</taxon>
        <taxon>Methanobacteriota</taxon>
        <taxon>Methanomada group</taxon>
        <taxon>Methanococci</taxon>
        <taxon>Methanococcales</taxon>
        <taxon>Methanococcaceae</taxon>
        <taxon>Methanococcus</taxon>
    </lineage>
</organism>
<comment type="caution">
    <text evidence="1">The sequence shown here is derived from an EMBL/GenBank/DDBJ whole genome shotgun (WGS) entry which is preliminary data.</text>
</comment>
<dbReference type="EMBL" id="JACDUO010000001">
    <property type="protein sequence ID" value="MBA2863870.1"/>
    <property type="molecule type" value="Genomic_DNA"/>
</dbReference>
<dbReference type="Proteomes" id="UP000567099">
    <property type="component" value="Unassembled WGS sequence"/>
</dbReference>
<evidence type="ECO:0000313" key="2">
    <source>
        <dbReference type="Proteomes" id="UP000567099"/>
    </source>
</evidence>
<protein>
    <submittedName>
        <fullName evidence="1">Uncharacterized protein</fullName>
    </submittedName>
</protein>